<evidence type="ECO:0000256" key="2">
    <source>
        <dbReference type="SAM" id="SignalP"/>
    </source>
</evidence>
<proteinExistence type="predicted"/>
<dbReference type="EMBL" id="PYHP01000022">
    <property type="protein sequence ID" value="PUA39396.1"/>
    <property type="molecule type" value="Genomic_DNA"/>
</dbReference>
<feature type="region of interest" description="Disordered" evidence="1">
    <location>
        <begin position="23"/>
        <end position="61"/>
    </location>
</feature>
<reference evidence="3 4" key="1">
    <citation type="submission" date="2018-03" db="EMBL/GenBank/DDBJ databases">
        <title>Genome sequence of Paenibacillus elgii strain AC13 an antimicrobial compound producing bacteria.</title>
        <authorList>
            <person name="Kurokawa A.S."/>
            <person name="Araujo J.F."/>
            <person name="Costa R.A."/>
            <person name="Ortega D.B."/>
            <person name="Pires A.S."/>
            <person name="Pappas G.J.Jr."/>
            <person name="Franco O.L."/>
            <person name="Barreto C."/>
            <person name="Magalhaes B.S."/>
            <person name="Kruger R.H."/>
        </authorList>
    </citation>
    <scope>NUCLEOTIDE SEQUENCE [LARGE SCALE GENOMIC DNA]</scope>
    <source>
        <strain evidence="3 4">AC13</strain>
    </source>
</reference>
<dbReference type="PROSITE" id="PS51257">
    <property type="entry name" value="PROKAR_LIPOPROTEIN"/>
    <property type="match status" value="1"/>
</dbReference>
<keyword evidence="2" id="KW-0732">Signal</keyword>
<dbReference type="Proteomes" id="UP000244184">
    <property type="component" value="Unassembled WGS sequence"/>
</dbReference>
<evidence type="ECO:0008006" key="5">
    <source>
        <dbReference type="Google" id="ProtNLM"/>
    </source>
</evidence>
<accession>A0A2T6G5E6</accession>
<name>A0A2T6G5E6_9BACL</name>
<dbReference type="Gene3D" id="2.130.10.10">
    <property type="entry name" value="YVTN repeat-like/Quinoprotein amine dehydrogenase"/>
    <property type="match status" value="1"/>
</dbReference>
<evidence type="ECO:0000313" key="3">
    <source>
        <dbReference type="EMBL" id="PUA39396.1"/>
    </source>
</evidence>
<feature type="chain" id="PRO_5038500387" description="Lipoprotein" evidence="2">
    <location>
        <begin position="21"/>
        <end position="369"/>
    </location>
</feature>
<organism evidence="3 4">
    <name type="scientific">Paenibacillus elgii</name>
    <dbReference type="NCBI Taxonomy" id="189691"/>
    <lineage>
        <taxon>Bacteria</taxon>
        <taxon>Bacillati</taxon>
        <taxon>Bacillota</taxon>
        <taxon>Bacilli</taxon>
        <taxon>Bacillales</taxon>
        <taxon>Paenibacillaceae</taxon>
        <taxon>Paenibacillus</taxon>
    </lineage>
</organism>
<evidence type="ECO:0000313" key="4">
    <source>
        <dbReference type="Proteomes" id="UP000244184"/>
    </source>
</evidence>
<gene>
    <name evidence="3" type="ORF">C8Z91_08175</name>
</gene>
<feature type="signal peptide" evidence="2">
    <location>
        <begin position="1"/>
        <end position="20"/>
    </location>
</feature>
<protein>
    <recommendedName>
        <fullName evidence="5">Lipoprotein</fullName>
    </recommendedName>
</protein>
<dbReference type="InterPro" id="IPR015943">
    <property type="entry name" value="WD40/YVTN_repeat-like_dom_sf"/>
</dbReference>
<comment type="caution">
    <text evidence="3">The sequence shown here is derived from an EMBL/GenBank/DDBJ whole genome shotgun (WGS) entry which is preliminary data.</text>
</comment>
<dbReference type="SUPFAM" id="SSF82171">
    <property type="entry name" value="DPP6 N-terminal domain-like"/>
    <property type="match status" value="1"/>
</dbReference>
<dbReference type="AlphaFoldDB" id="A0A2T6G5E6"/>
<sequence>MIKKYLALCICFLLMLTGCSQPEQLSSNKRSQDESVAVTPKETIKEPTPNTIPKERLEPGHSEKNSVNLGWLLLAENKDTLYDGGYQLINLKSPENSKVTVIDFQAIMNDLIQRKIIAVNCENTYLEHFTKDGRKAYFISDKSSTEKIVEGYDFIDQKVFIKGTFTRDAGNLDNYIALFTPDHSQYIANSEEGLILYDLEKQKKIRVLFPTEGESGIERRLYAFSKDNQKLLVSESNDFVIYDVKNSKELYRNQNLAKAMTKLDQGITEIAMQYDEQGKTNFYLVMDDEVRPLDFPAETNDAVLAPDKKSIIYKIRSSKDFNLRHLTTGEDRILQGIPSNYTIRFWFPPDVLPQSIVRHAVEGIGQKDG</sequence>
<evidence type="ECO:0000256" key="1">
    <source>
        <dbReference type="SAM" id="MobiDB-lite"/>
    </source>
</evidence>
<dbReference type="RefSeq" id="WP_108531005.1">
    <property type="nucleotide sequence ID" value="NZ_PYHP01000022.1"/>
</dbReference>